<dbReference type="Gene3D" id="2.120.10.80">
    <property type="entry name" value="Kelch-type beta propeller"/>
    <property type="match status" value="1"/>
</dbReference>
<dbReference type="Pfam" id="PF07893">
    <property type="entry name" value="DUF1668"/>
    <property type="match status" value="1"/>
</dbReference>
<dbReference type="EMBL" id="WJXA01000004">
    <property type="protein sequence ID" value="KAF7145755.1"/>
    <property type="molecule type" value="Genomic_DNA"/>
</dbReference>
<dbReference type="InterPro" id="IPR012871">
    <property type="entry name" value="DUF1668_ORYSA"/>
</dbReference>
<dbReference type="PROSITE" id="PS51257">
    <property type="entry name" value="PROKAR_LIPOPROTEIN"/>
    <property type="match status" value="1"/>
</dbReference>
<dbReference type="SUPFAM" id="SSF117281">
    <property type="entry name" value="Kelch motif"/>
    <property type="match status" value="1"/>
</dbReference>
<evidence type="ECO:0000313" key="2">
    <source>
        <dbReference type="Proteomes" id="UP000626092"/>
    </source>
</evidence>
<dbReference type="PANTHER" id="PTHR33085">
    <property type="entry name" value="OS12G0113100 PROTEIN-RELATED"/>
    <property type="match status" value="1"/>
</dbReference>
<dbReference type="InterPro" id="IPR015915">
    <property type="entry name" value="Kelch-typ_b-propeller"/>
</dbReference>
<keyword evidence="2" id="KW-1185">Reference proteome</keyword>
<gene>
    <name evidence="1" type="ORF">RHSIM_Rhsim04G0226100</name>
</gene>
<dbReference type="OrthoDB" id="1550086at2759"/>
<proteinExistence type="predicted"/>
<sequence>MKRTQSQMLSGIEKLPEEDDKYLCVVFNYTTGGCSHSLHRIRVADLKSCSSRAGHGEGKPKKLPKPFLQLHCSQFPNYMGFFSVGSKIYMVGGGVITPGLKDIASQRCYVFDTFDNPFDRIRDVPPMNYEKLQPIVLGPLNGKFYVLDRTLASSYLEEFDPETESWTPLPLPPIDPIGASVECSEAKFDDYEVLSYAIVGDQILFSTHKGIYAVNVFSKEWEHRSSLGGEIKFPFCEQSVFMDGFWYAFPSPFPSPVAAFSFDWDKGFRECQELGVTHPSLLVGYEPSEVMVPMGKRTLLVAHAGFPHQIPSNYYLTFDMCRFTCKSSGKTRHPKVSRPYSTTYIMRGGLHECLGLSACLFMQVSLISQLLFCALVWTLELSTCAYLGTLDMSIDL</sequence>
<name>A0A834H1B0_RHOSS</name>
<dbReference type="Proteomes" id="UP000626092">
    <property type="component" value="Unassembled WGS sequence"/>
</dbReference>
<accession>A0A834H1B0</accession>
<protein>
    <recommendedName>
        <fullName evidence="3">Galactose oxidase/kelch repeat superfamily protein</fullName>
    </recommendedName>
</protein>
<comment type="caution">
    <text evidence="1">The sequence shown here is derived from an EMBL/GenBank/DDBJ whole genome shotgun (WGS) entry which is preliminary data.</text>
</comment>
<evidence type="ECO:0000313" key="1">
    <source>
        <dbReference type="EMBL" id="KAF7145755.1"/>
    </source>
</evidence>
<evidence type="ECO:0008006" key="3">
    <source>
        <dbReference type="Google" id="ProtNLM"/>
    </source>
</evidence>
<organism evidence="1 2">
    <name type="scientific">Rhododendron simsii</name>
    <name type="common">Sims's rhododendron</name>
    <dbReference type="NCBI Taxonomy" id="118357"/>
    <lineage>
        <taxon>Eukaryota</taxon>
        <taxon>Viridiplantae</taxon>
        <taxon>Streptophyta</taxon>
        <taxon>Embryophyta</taxon>
        <taxon>Tracheophyta</taxon>
        <taxon>Spermatophyta</taxon>
        <taxon>Magnoliopsida</taxon>
        <taxon>eudicotyledons</taxon>
        <taxon>Gunneridae</taxon>
        <taxon>Pentapetalae</taxon>
        <taxon>asterids</taxon>
        <taxon>Ericales</taxon>
        <taxon>Ericaceae</taxon>
        <taxon>Ericoideae</taxon>
        <taxon>Rhodoreae</taxon>
        <taxon>Rhododendron</taxon>
    </lineage>
</organism>
<reference evidence="1" key="1">
    <citation type="submission" date="2019-11" db="EMBL/GenBank/DDBJ databases">
        <authorList>
            <person name="Liu Y."/>
            <person name="Hou J."/>
            <person name="Li T.-Q."/>
            <person name="Guan C.-H."/>
            <person name="Wu X."/>
            <person name="Wu H.-Z."/>
            <person name="Ling F."/>
            <person name="Zhang R."/>
            <person name="Shi X.-G."/>
            <person name="Ren J.-P."/>
            <person name="Chen E.-F."/>
            <person name="Sun J.-M."/>
        </authorList>
    </citation>
    <scope>NUCLEOTIDE SEQUENCE</scope>
    <source>
        <strain evidence="1">Adult_tree_wgs_1</strain>
        <tissue evidence="1">Leaves</tissue>
    </source>
</reference>
<dbReference type="AlphaFoldDB" id="A0A834H1B0"/>